<dbReference type="FunFam" id="3.40.50.300:FF:000547">
    <property type="entry name" value="Cell division control protein"/>
    <property type="match status" value="1"/>
</dbReference>
<feature type="non-terminal residue" evidence="11">
    <location>
        <position position="502"/>
    </location>
</feature>
<evidence type="ECO:0000256" key="5">
    <source>
        <dbReference type="ARBA" id="ARBA00023242"/>
    </source>
</evidence>
<dbReference type="InterPro" id="IPR015163">
    <property type="entry name" value="Cdc6_C"/>
</dbReference>
<evidence type="ECO:0000259" key="10">
    <source>
        <dbReference type="Pfam" id="PF22606"/>
    </source>
</evidence>
<dbReference type="PANTHER" id="PTHR10763">
    <property type="entry name" value="CELL DIVISION CONTROL PROTEIN 6-RELATED"/>
    <property type="match status" value="1"/>
</dbReference>
<evidence type="ECO:0000259" key="8">
    <source>
        <dbReference type="Pfam" id="PF09079"/>
    </source>
</evidence>
<dbReference type="InterPro" id="IPR016314">
    <property type="entry name" value="Cdc6/18"/>
</dbReference>
<comment type="similarity">
    <text evidence="2">Belongs to the CDC6/cdc18 family.</text>
</comment>
<dbReference type="SUPFAM" id="SSF46785">
    <property type="entry name" value="Winged helix' DNA-binding domain"/>
    <property type="match status" value="1"/>
</dbReference>
<keyword evidence="5" id="KW-0539">Nucleus</keyword>
<dbReference type="Gene3D" id="3.40.50.300">
    <property type="entry name" value="P-loop containing nucleotide triphosphate hydrolases"/>
    <property type="match status" value="1"/>
</dbReference>
<comment type="subcellular location">
    <subcellularLocation>
        <location evidence="1">Nucleus</location>
    </subcellularLocation>
</comment>
<sequence>FFISSAPLPFPIGSIRKAEADLELPSSVLQPTASATRPTMTMNRSPASLGGSPAAKVPGETKTRADSTPSRKRSRSDCASESPIKDQQPAKRRSPRRCNGDREENCIGNHNGSLANGKQLGSPKSPRKRLFGPSNQKPKWNPRDPAQMQAAKQALHLATPPANVVCREVEQKRVIDFCKACIQQSKAGSLYVCGCPGTGKTLSIGKVQEHLLVWSKEEGIQSPDILTINCTSLTSTTEIFSKMLVKFRPTSKIKNFSPLQHLQKIFSQKGQSSGRMMLIVADEMDYLITKDSSVLHDLFMLTTLPFSRCILIGIANAIDLADRFLPKLESLNCKPVVITFRAYSKDQILKILQQRLMVLGCDVFQSAALEFCARKVAAASGDIRRAFDICRSAIEVLEAELRDPTEKKETEIVSFDHMDIAISKSCKSPLVNIIRSLPQHQQVILCSLVRLFRQRKNSTALGEASSINRSYLDICKSTQIRPIGMTEFADMCRALADQVGIQ</sequence>
<keyword evidence="4" id="KW-0235">DNA replication</keyword>
<dbReference type="Gene3D" id="1.10.8.60">
    <property type="match status" value="1"/>
</dbReference>
<dbReference type="InterPro" id="IPR027417">
    <property type="entry name" value="P-loop_NTPase"/>
</dbReference>
<evidence type="ECO:0000256" key="4">
    <source>
        <dbReference type="ARBA" id="ARBA00022705"/>
    </source>
</evidence>
<accession>A0A8D7AG69</accession>
<evidence type="ECO:0000256" key="6">
    <source>
        <dbReference type="ARBA" id="ARBA00023306"/>
    </source>
</evidence>
<evidence type="ECO:0000256" key="1">
    <source>
        <dbReference type="ARBA" id="ARBA00004123"/>
    </source>
</evidence>
<keyword evidence="6" id="KW-0131">Cell cycle</keyword>
<organism evidence="11">
    <name type="scientific">Musa acuminata subsp. malaccensis</name>
    <name type="common">Wild banana</name>
    <name type="synonym">Musa malaccensis</name>
    <dbReference type="NCBI Taxonomy" id="214687"/>
    <lineage>
        <taxon>Eukaryota</taxon>
        <taxon>Viridiplantae</taxon>
        <taxon>Streptophyta</taxon>
        <taxon>Embryophyta</taxon>
        <taxon>Tracheophyta</taxon>
        <taxon>Spermatophyta</taxon>
        <taxon>Magnoliopsida</taxon>
        <taxon>Liliopsida</taxon>
        <taxon>Zingiberales</taxon>
        <taxon>Musaceae</taxon>
        <taxon>Musa</taxon>
    </lineage>
</organism>
<dbReference type="InterPro" id="IPR036390">
    <property type="entry name" value="WH_DNA-bd_sf"/>
</dbReference>
<proteinExistence type="inferred from homology"/>
<dbReference type="GO" id="GO:0016887">
    <property type="term" value="F:ATP hydrolysis activity"/>
    <property type="evidence" value="ECO:0007669"/>
    <property type="project" value="InterPro"/>
</dbReference>
<name>A0A8D7AG69_MUSAM</name>
<dbReference type="Gene3D" id="1.10.10.10">
    <property type="entry name" value="Winged helix-like DNA-binding domain superfamily/Winged helix DNA-binding domain"/>
    <property type="match status" value="1"/>
</dbReference>
<dbReference type="SUPFAM" id="SSF52540">
    <property type="entry name" value="P-loop containing nucleoside triphosphate hydrolases"/>
    <property type="match status" value="1"/>
</dbReference>
<dbReference type="GO" id="GO:0005634">
    <property type="term" value="C:nucleus"/>
    <property type="evidence" value="ECO:0007669"/>
    <property type="project" value="UniProtKB-SubCell"/>
</dbReference>
<feature type="compositionally biased region" description="Polar residues" evidence="7">
    <location>
        <begin position="27"/>
        <end position="46"/>
    </location>
</feature>
<dbReference type="EMBL" id="HG996471">
    <property type="protein sequence ID" value="CAG1848394.1"/>
    <property type="molecule type" value="Genomic_DNA"/>
</dbReference>
<feature type="domain" description="Cdc6 C-terminal" evidence="8">
    <location>
        <begin position="433"/>
        <end position="497"/>
    </location>
</feature>
<dbReference type="Pfam" id="PF13401">
    <property type="entry name" value="AAA_22"/>
    <property type="match status" value="1"/>
</dbReference>
<evidence type="ECO:0000256" key="7">
    <source>
        <dbReference type="SAM" id="MobiDB-lite"/>
    </source>
</evidence>
<dbReference type="InterPro" id="IPR050311">
    <property type="entry name" value="ORC1/CDC6"/>
</dbReference>
<protein>
    <submittedName>
        <fullName evidence="11">(wild Malaysian banana) hypothetical protein</fullName>
    </submittedName>
</protein>
<dbReference type="CDD" id="cd00009">
    <property type="entry name" value="AAA"/>
    <property type="match status" value="1"/>
</dbReference>
<dbReference type="Pfam" id="PF22606">
    <property type="entry name" value="Cdc6-ORC-like_ATPase_lid"/>
    <property type="match status" value="1"/>
</dbReference>
<dbReference type="InterPro" id="IPR036388">
    <property type="entry name" value="WH-like_DNA-bd_sf"/>
</dbReference>
<keyword evidence="3" id="KW-0132">Cell division</keyword>
<gene>
    <name evidence="11" type="ORF">GSMUA_181890.1</name>
</gene>
<reference evidence="11" key="1">
    <citation type="submission" date="2021-03" db="EMBL/GenBank/DDBJ databases">
        <authorList>
            <consortium name="Genoscope - CEA"/>
            <person name="William W."/>
        </authorList>
    </citation>
    <scope>NUCLEOTIDE SEQUENCE</scope>
    <source>
        <strain evidence="11">Doubled-haploid Pahang</strain>
    </source>
</reference>
<feature type="region of interest" description="Disordered" evidence="7">
    <location>
        <begin position="27"/>
        <end position="151"/>
    </location>
</feature>
<evidence type="ECO:0000313" key="11">
    <source>
        <dbReference type="EMBL" id="CAG1848394.1"/>
    </source>
</evidence>
<dbReference type="Pfam" id="PF09079">
    <property type="entry name" value="WHD_Cdc6"/>
    <property type="match status" value="1"/>
</dbReference>
<dbReference type="PIRSF" id="PIRSF001767">
    <property type="entry name" value="Cdc6"/>
    <property type="match status" value="1"/>
</dbReference>
<dbReference type="PANTHER" id="PTHR10763:SF26">
    <property type="entry name" value="CELL DIVISION CONTROL PROTEIN 6 HOMOLOG"/>
    <property type="match status" value="1"/>
</dbReference>
<feature type="domain" description="ORC1/DEAH AAA+ ATPase" evidence="9">
    <location>
        <begin position="185"/>
        <end position="303"/>
    </location>
</feature>
<dbReference type="GO" id="GO:0051301">
    <property type="term" value="P:cell division"/>
    <property type="evidence" value="ECO:0007669"/>
    <property type="project" value="UniProtKB-KW"/>
</dbReference>
<dbReference type="InterPro" id="IPR049945">
    <property type="entry name" value="AAA_22"/>
</dbReference>
<dbReference type="AlphaFoldDB" id="A0A8D7AG69"/>
<evidence type="ECO:0000256" key="3">
    <source>
        <dbReference type="ARBA" id="ARBA00022618"/>
    </source>
</evidence>
<dbReference type="GO" id="GO:0006270">
    <property type="term" value="P:DNA replication initiation"/>
    <property type="evidence" value="ECO:0007669"/>
    <property type="project" value="InterPro"/>
</dbReference>
<dbReference type="InterPro" id="IPR054425">
    <property type="entry name" value="Cdc6_ORC1-like_ATPase_lid"/>
</dbReference>
<feature type="domain" description="Cdc6/ORC1-like ATPase lid" evidence="10">
    <location>
        <begin position="343"/>
        <end position="400"/>
    </location>
</feature>
<evidence type="ECO:0000256" key="2">
    <source>
        <dbReference type="ARBA" id="ARBA00006184"/>
    </source>
</evidence>
<evidence type="ECO:0000259" key="9">
    <source>
        <dbReference type="Pfam" id="PF13401"/>
    </source>
</evidence>